<evidence type="ECO:0000256" key="2">
    <source>
        <dbReference type="ARBA" id="ARBA00008892"/>
    </source>
</evidence>
<evidence type="ECO:0000256" key="7">
    <source>
        <dbReference type="ARBA" id="ARBA00022989"/>
    </source>
</evidence>
<keyword evidence="3 13" id="KW-0813">Transport</keyword>
<keyword evidence="5 13" id="KW-0812">Transmembrane</keyword>
<evidence type="ECO:0000256" key="6">
    <source>
        <dbReference type="ARBA" id="ARBA00022781"/>
    </source>
</evidence>
<evidence type="ECO:0000256" key="12">
    <source>
        <dbReference type="ARBA" id="ARBA00023310"/>
    </source>
</evidence>
<evidence type="ECO:0000256" key="1">
    <source>
        <dbReference type="ARBA" id="ARBA00004304"/>
    </source>
</evidence>
<evidence type="ECO:0000256" key="10">
    <source>
        <dbReference type="ARBA" id="ARBA00023128"/>
    </source>
</evidence>
<comment type="similarity">
    <text evidence="2 13">Belongs to the ATPase protein 8 family.</text>
</comment>
<dbReference type="GO" id="GO:0015986">
    <property type="term" value="P:proton motive force-driven ATP synthesis"/>
    <property type="evidence" value="ECO:0007669"/>
    <property type="project" value="InterPro"/>
</dbReference>
<comment type="subcellular location">
    <subcellularLocation>
        <location evidence="1 13">Mitochondrion membrane</location>
        <topology evidence="1 13">Single-pass membrane protein</topology>
    </subcellularLocation>
</comment>
<keyword evidence="10 13" id="KW-0496">Mitochondrion</keyword>
<evidence type="ECO:0000256" key="3">
    <source>
        <dbReference type="ARBA" id="ARBA00022448"/>
    </source>
</evidence>
<proteinExistence type="inferred from homology"/>
<keyword evidence="6 13" id="KW-0375">Hydrogen ion transport</keyword>
<gene>
    <name evidence="15" type="primary">ATP8</name>
</gene>
<accession>Q5QS75</accession>
<evidence type="ECO:0000256" key="8">
    <source>
        <dbReference type="ARBA" id="ARBA00022990"/>
    </source>
</evidence>
<keyword evidence="7 14" id="KW-1133">Transmembrane helix</keyword>
<dbReference type="PANTHER" id="PTHR13722">
    <property type="entry name" value="ATP SYNTHASE PROTEIN 8"/>
    <property type="match status" value="1"/>
</dbReference>
<dbReference type="RefSeq" id="YP_161199.1">
    <property type="nucleotide sequence ID" value="NC_006518.1"/>
</dbReference>
<organism evidence="15">
    <name type="scientific">Tarsipes rostratus</name>
    <name type="common">Honey possum</name>
    <dbReference type="NCBI Taxonomy" id="38632"/>
    <lineage>
        <taxon>Eukaryota</taxon>
        <taxon>Metazoa</taxon>
        <taxon>Chordata</taxon>
        <taxon>Craniata</taxon>
        <taxon>Vertebrata</taxon>
        <taxon>Euteleostomi</taxon>
        <taxon>Mammalia</taxon>
        <taxon>Metatheria</taxon>
        <taxon>Diprotodontia</taxon>
        <taxon>Tarsipedidae</taxon>
        <taxon>Tarsipes</taxon>
    </lineage>
</organism>
<geneLocation type="mitochondrion" evidence="15"/>
<dbReference type="GO" id="GO:0045259">
    <property type="term" value="C:proton-transporting ATP synthase complex"/>
    <property type="evidence" value="ECO:0007669"/>
    <property type="project" value="UniProtKB-KW"/>
</dbReference>
<dbReference type="GO" id="GO:0015078">
    <property type="term" value="F:proton transmembrane transporter activity"/>
    <property type="evidence" value="ECO:0007669"/>
    <property type="project" value="InterPro"/>
</dbReference>
<keyword evidence="9 13" id="KW-0406">Ion transport</keyword>
<dbReference type="CTD" id="4509"/>
<dbReference type="InterPro" id="IPR001421">
    <property type="entry name" value="ATP8_metazoa"/>
</dbReference>
<feature type="transmembrane region" description="Helical" evidence="14">
    <location>
        <begin position="6"/>
        <end position="26"/>
    </location>
</feature>
<keyword evidence="12" id="KW-0066">ATP synthesis</keyword>
<evidence type="ECO:0000256" key="4">
    <source>
        <dbReference type="ARBA" id="ARBA00022547"/>
    </source>
</evidence>
<name>Q5QS75_TARRO</name>
<dbReference type="EMBL" id="AJ639868">
    <property type="protein sequence ID" value="CAG26372.1"/>
    <property type="molecule type" value="Genomic_DNA"/>
</dbReference>
<protein>
    <recommendedName>
        <fullName evidence="13">ATP synthase complex subunit 8</fullName>
    </recommendedName>
</protein>
<reference evidence="15" key="1">
    <citation type="journal article" date="2004" name="Gene">
        <title>Marsupial relationships and a timeline for marsupial radiation in South Gondwana.</title>
        <authorList>
            <person name="Nilsson MAA"/>
            <person name="Arnason U"/>
            <person name="Spencer PBS.S"/>
            <person name="Janke A"/>
        </authorList>
    </citation>
    <scope>NUCLEOTIDE SEQUENCE</scope>
    <source>
        <tissue evidence="15">Liver</tissue>
    </source>
</reference>
<evidence type="ECO:0000256" key="5">
    <source>
        <dbReference type="ARBA" id="ARBA00022692"/>
    </source>
</evidence>
<evidence type="ECO:0000256" key="14">
    <source>
        <dbReference type="SAM" id="Phobius"/>
    </source>
</evidence>
<dbReference type="Pfam" id="PF00895">
    <property type="entry name" value="ATP-synt_8"/>
    <property type="match status" value="1"/>
</dbReference>
<dbReference type="GO" id="GO:0031966">
    <property type="term" value="C:mitochondrial membrane"/>
    <property type="evidence" value="ECO:0007669"/>
    <property type="project" value="UniProtKB-SubCell"/>
</dbReference>
<evidence type="ECO:0000256" key="11">
    <source>
        <dbReference type="ARBA" id="ARBA00023136"/>
    </source>
</evidence>
<dbReference type="GeneID" id="3187135"/>
<keyword evidence="11 14" id="KW-0472">Membrane</keyword>
<evidence type="ECO:0000256" key="9">
    <source>
        <dbReference type="ARBA" id="ARBA00023065"/>
    </source>
</evidence>
<dbReference type="AlphaFoldDB" id="Q5QS75"/>
<sequence>MPQLDTSTWFLTIILMVISLFCIYQLKMLNQPMNSITPTSEKEMCTTPTTQPHWNSKWTKIYLPHSSPLRS</sequence>
<keyword evidence="4 13" id="KW-0138">CF(0)</keyword>
<dbReference type="PANTHER" id="PTHR13722:SF0">
    <property type="entry name" value="ATP SYNTHASE PROTEIN 8"/>
    <property type="match status" value="1"/>
</dbReference>
<keyword evidence="8" id="KW-0007">Acetylation</keyword>
<dbReference type="InterPro" id="IPR039017">
    <property type="entry name" value="ATP8_mammal"/>
</dbReference>
<evidence type="ECO:0000313" key="15">
    <source>
        <dbReference type="EMBL" id="CAG26372.1"/>
    </source>
</evidence>
<evidence type="ECO:0000256" key="13">
    <source>
        <dbReference type="RuleBase" id="RU003661"/>
    </source>
</evidence>